<sequence>MTVQEVRRLISIRLESKQLNHEET</sequence>
<reference evidence="1" key="1">
    <citation type="submission" date="2024-05" db="EMBL/GenBank/DDBJ databases">
        <authorList>
            <person name="Martinez-Soto C.E."/>
            <person name="Kropinski A.M."/>
            <person name="Chow E.M.C."/>
            <person name="Lone A."/>
            <person name="Anany H."/>
        </authorList>
    </citation>
    <scope>NUCLEOTIDE SEQUENCE</scope>
</reference>
<accession>A0AAU7L2L7</accession>
<protein>
    <submittedName>
        <fullName evidence="1">Uncharacterized protein</fullName>
    </submittedName>
</protein>
<dbReference type="EMBL" id="PP836394">
    <property type="protein sequence ID" value="XBO82348.1"/>
    <property type="molecule type" value="Genomic_DNA"/>
</dbReference>
<gene>
    <name evidence="1" type="ORF">AKMHA202132_085</name>
</gene>
<evidence type="ECO:0000313" key="1">
    <source>
        <dbReference type="EMBL" id="XBO82348.1"/>
    </source>
</evidence>
<organism evidence="1">
    <name type="scientific">Salmonella phage vB_SenS-AKM_HA2021_32</name>
    <dbReference type="NCBI Taxonomy" id="3158841"/>
    <lineage>
        <taxon>Viruses</taxon>
        <taxon>Duplodnaviria</taxon>
        <taxon>Heunggongvirae</taxon>
        <taxon>Uroviricota</taxon>
        <taxon>Caudoviricetes</taxon>
        <taxon>Demerecviridae</taxon>
        <taxon>Markadamsvirinae</taxon>
        <taxon>Epseptimavirus</taxon>
    </lineage>
</organism>
<name>A0AAU7L2L7_9CAUD</name>
<proteinExistence type="predicted"/>